<evidence type="ECO:0008006" key="3">
    <source>
        <dbReference type="Google" id="ProtNLM"/>
    </source>
</evidence>
<protein>
    <recommendedName>
        <fullName evidence="3">PemK-like, MazF-like toxin of type II toxin-antitoxin system</fullName>
    </recommendedName>
</protein>
<dbReference type="EMBL" id="FOIN01000003">
    <property type="protein sequence ID" value="SET21110.1"/>
    <property type="molecule type" value="Genomic_DNA"/>
</dbReference>
<dbReference type="RefSeq" id="WP_092352266.1">
    <property type="nucleotide sequence ID" value="NZ_FOIN01000003.1"/>
</dbReference>
<reference evidence="2" key="1">
    <citation type="submission" date="2016-10" db="EMBL/GenBank/DDBJ databases">
        <authorList>
            <person name="Varghese N."/>
            <person name="Submissions S."/>
        </authorList>
    </citation>
    <scope>NUCLEOTIDE SEQUENCE [LARGE SCALE GENOMIC DNA]</scope>
    <source>
        <strain evidence="2">DSM 1551</strain>
    </source>
</reference>
<evidence type="ECO:0000313" key="2">
    <source>
        <dbReference type="Proteomes" id="UP000198558"/>
    </source>
</evidence>
<accession>A0A1I0CN33</accession>
<sequence length="194" mass="23142">MEQVLSYPNSIMKKCSFDKTESEYIKNCLLELSETKKVAGEDVKYWVKSFTDTVHANRFYIDVICNGDLSKYYQRYYKTKKYVEPHSIIYINFGCGYPKELRYGHFAYVHKVANGKALVIPLVSLKNNERKLKQQEEEIVVINHGMLTPSLMRFDEMRWIDLQRINERHDVPEKIQTPREVILRKLRDYLELVY</sequence>
<gene>
    <name evidence="1" type="ORF">SAMN04489758_103140</name>
</gene>
<dbReference type="AlphaFoldDB" id="A0A1I0CN33"/>
<dbReference type="Proteomes" id="UP000198558">
    <property type="component" value="Unassembled WGS sequence"/>
</dbReference>
<evidence type="ECO:0000313" key="1">
    <source>
        <dbReference type="EMBL" id="SET21110.1"/>
    </source>
</evidence>
<name>A0A1I0CN33_9FIRM</name>
<dbReference type="GeneID" id="78287594"/>
<proteinExistence type="predicted"/>
<organism evidence="1 2">
    <name type="scientific">Thomasclavelia cocleata</name>
    <dbReference type="NCBI Taxonomy" id="69824"/>
    <lineage>
        <taxon>Bacteria</taxon>
        <taxon>Bacillati</taxon>
        <taxon>Bacillota</taxon>
        <taxon>Erysipelotrichia</taxon>
        <taxon>Erysipelotrichales</taxon>
        <taxon>Coprobacillaceae</taxon>
        <taxon>Thomasclavelia</taxon>
    </lineage>
</organism>
<keyword evidence="2" id="KW-1185">Reference proteome</keyword>